<dbReference type="Gene3D" id="3.40.50.720">
    <property type="entry name" value="NAD(P)-binding Rossmann-like Domain"/>
    <property type="match status" value="1"/>
</dbReference>
<reference evidence="4 5" key="1">
    <citation type="submission" date="2018-02" db="EMBL/GenBank/DDBJ databases">
        <title>Genomic Encyclopedia of Archaeal and Bacterial Type Strains, Phase II (KMG-II): from individual species to whole genera.</title>
        <authorList>
            <person name="Goeker M."/>
        </authorList>
    </citation>
    <scope>NUCLEOTIDE SEQUENCE [LARGE SCALE GENOMIC DNA]</scope>
    <source>
        <strain evidence="4 5">DSM 3808</strain>
    </source>
</reference>
<dbReference type="Pfam" id="PF00106">
    <property type="entry name" value="adh_short"/>
    <property type="match status" value="1"/>
</dbReference>
<sequence>MKHAVLITGATSGLGLAYAKEYAKRGYNLIITGRRENKIIENANYIENTYHVKVKVVIVDLAKEEGLNLLLNEIKEEEIEVLVNNAGFGLKPVFSEVPKEDVDRIMFLQMNAVVLLTQNILKQMLPRHKGTIINISSDGAFAVMPRNVLYSSTKLFILNFTEGLYMELIDTAIRVQVVCPGFIDSDFHESAGMKVVKKKNGFMKFMDPQEIVRLAMKDLKKGRVVSVPGSEAKIIRFIAAFLPRKIFYNIIINFTRKRNHKLDTNIRKNDD</sequence>
<evidence type="ECO:0000256" key="2">
    <source>
        <dbReference type="ARBA" id="ARBA00023002"/>
    </source>
</evidence>
<evidence type="ECO:0000313" key="4">
    <source>
        <dbReference type="EMBL" id="PPK82327.1"/>
    </source>
</evidence>
<evidence type="ECO:0000313" key="5">
    <source>
        <dbReference type="Proteomes" id="UP000237749"/>
    </source>
</evidence>
<dbReference type="RefSeq" id="WP_104434682.1">
    <property type="nucleotide sequence ID" value="NZ_PTJA01000002.1"/>
</dbReference>
<dbReference type="Proteomes" id="UP000237749">
    <property type="component" value="Unassembled WGS sequence"/>
</dbReference>
<proteinExistence type="inferred from homology"/>
<dbReference type="PANTHER" id="PTHR43899">
    <property type="entry name" value="RH59310P"/>
    <property type="match status" value="1"/>
</dbReference>
<dbReference type="PANTHER" id="PTHR43899:SF13">
    <property type="entry name" value="RH59310P"/>
    <property type="match status" value="1"/>
</dbReference>
<dbReference type="InterPro" id="IPR002347">
    <property type="entry name" value="SDR_fam"/>
</dbReference>
<accession>A0A2S6HWH9</accession>
<dbReference type="SUPFAM" id="SSF51735">
    <property type="entry name" value="NAD(P)-binding Rossmann-fold domains"/>
    <property type="match status" value="1"/>
</dbReference>
<dbReference type="PRINTS" id="PR00081">
    <property type="entry name" value="GDHRDH"/>
</dbReference>
<gene>
    <name evidence="4" type="ORF">BXY41_10213</name>
</gene>
<protein>
    <recommendedName>
        <fullName evidence="6">Short-subunit dehydrogenase</fullName>
    </recommendedName>
</protein>
<dbReference type="InterPro" id="IPR051019">
    <property type="entry name" value="VLCFA-Steroid_DH"/>
</dbReference>
<dbReference type="GO" id="GO:0016491">
    <property type="term" value="F:oxidoreductase activity"/>
    <property type="evidence" value="ECO:0007669"/>
    <property type="project" value="UniProtKB-KW"/>
</dbReference>
<organism evidence="4 5">
    <name type="scientific">Lacrimispora xylanisolvens</name>
    <dbReference type="NCBI Taxonomy" id="384636"/>
    <lineage>
        <taxon>Bacteria</taxon>
        <taxon>Bacillati</taxon>
        <taxon>Bacillota</taxon>
        <taxon>Clostridia</taxon>
        <taxon>Lachnospirales</taxon>
        <taxon>Lachnospiraceae</taxon>
        <taxon>Lacrimispora</taxon>
    </lineage>
</organism>
<evidence type="ECO:0000256" key="1">
    <source>
        <dbReference type="ARBA" id="ARBA00006484"/>
    </source>
</evidence>
<name>A0A2S6HWH9_9FIRM</name>
<dbReference type="AlphaFoldDB" id="A0A2S6HWH9"/>
<comment type="similarity">
    <text evidence="1 3">Belongs to the short-chain dehydrogenases/reductases (SDR) family.</text>
</comment>
<evidence type="ECO:0008006" key="6">
    <source>
        <dbReference type="Google" id="ProtNLM"/>
    </source>
</evidence>
<comment type="caution">
    <text evidence="4">The sequence shown here is derived from an EMBL/GenBank/DDBJ whole genome shotgun (WGS) entry which is preliminary data.</text>
</comment>
<dbReference type="EMBL" id="PTJA01000002">
    <property type="protein sequence ID" value="PPK82327.1"/>
    <property type="molecule type" value="Genomic_DNA"/>
</dbReference>
<dbReference type="PRINTS" id="PR00080">
    <property type="entry name" value="SDRFAMILY"/>
</dbReference>
<dbReference type="PIRSF" id="PIRSF000126">
    <property type="entry name" value="11-beta-HSD1"/>
    <property type="match status" value="1"/>
</dbReference>
<keyword evidence="5" id="KW-1185">Reference proteome</keyword>
<keyword evidence="2" id="KW-0560">Oxidoreductase</keyword>
<evidence type="ECO:0000256" key="3">
    <source>
        <dbReference type="RuleBase" id="RU000363"/>
    </source>
</evidence>
<dbReference type="OrthoDB" id="9803333at2"/>
<dbReference type="InterPro" id="IPR036291">
    <property type="entry name" value="NAD(P)-bd_dom_sf"/>
</dbReference>
<dbReference type="CDD" id="cd05233">
    <property type="entry name" value="SDR_c"/>
    <property type="match status" value="1"/>
</dbReference>